<protein>
    <recommendedName>
        <fullName evidence="1">Thoeris anti-defense 2-like domain-containing protein</fullName>
    </recommendedName>
</protein>
<dbReference type="RefSeq" id="WP_144307001.1">
    <property type="nucleotide sequence ID" value="NZ_QMIF01000017.1"/>
</dbReference>
<evidence type="ECO:0000313" key="3">
    <source>
        <dbReference type="Proteomes" id="UP000434052"/>
    </source>
</evidence>
<dbReference type="EMBL" id="QMIF01000017">
    <property type="protein sequence ID" value="TVM31215.1"/>
    <property type="molecule type" value="Genomic_DNA"/>
</dbReference>
<comment type="caution">
    <text evidence="2">The sequence shown here is derived from an EMBL/GenBank/DDBJ whole genome shotgun (WGS) entry which is preliminary data.</text>
</comment>
<reference evidence="2 3" key="1">
    <citation type="submission" date="2018-06" db="EMBL/GenBank/DDBJ databases">
        <title>Complete genome of Desulfovibrio marinus P48SEP.</title>
        <authorList>
            <person name="Crispim J.S."/>
            <person name="Vidigal P.M.P."/>
            <person name="Silva L.C.F."/>
            <person name="Araujo L.C."/>
            <person name="Laguardia C.N."/>
            <person name="Dias R.S."/>
            <person name="Sousa M.P."/>
            <person name="Paula S.O."/>
            <person name="Silva C."/>
        </authorList>
    </citation>
    <scope>NUCLEOTIDE SEQUENCE [LARGE SCALE GENOMIC DNA]</scope>
    <source>
        <strain evidence="2 3">P48SEP</strain>
    </source>
</reference>
<dbReference type="AlphaFoldDB" id="A0A6P1ZBC5"/>
<name>A0A6P1ZBC5_9BACT</name>
<organism evidence="2 3">
    <name type="scientific">Oceanidesulfovibrio marinus</name>
    <dbReference type="NCBI Taxonomy" id="370038"/>
    <lineage>
        <taxon>Bacteria</taxon>
        <taxon>Pseudomonadati</taxon>
        <taxon>Thermodesulfobacteriota</taxon>
        <taxon>Desulfovibrionia</taxon>
        <taxon>Desulfovibrionales</taxon>
        <taxon>Desulfovibrionaceae</taxon>
        <taxon>Oceanidesulfovibrio</taxon>
    </lineage>
</organism>
<accession>A0A6P1ZBC5</accession>
<dbReference type="InterPro" id="IPR021361">
    <property type="entry name" value="Tad2-like_dom"/>
</dbReference>
<dbReference type="OrthoDB" id="9806476at2"/>
<proteinExistence type="predicted"/>
<evidence type="ECO:0000259" key="1">
    <source>
        <dbReference type="Pfam" id="PF11195"/>
    </source>
</evidence>
<gene>
    <name evidence="2" type="ORF">DQK91_19080</name>
</gene>
<dbReference type="Proteomes" id="UP000434052">
    <property type="component" value="Unassembled WGS sequence"/>
</dbReference>
<dbReference type="Pfam" id="PF11195">
    <property type="entry name" value="Tad2-like"/>
    <property type="match status" value="1"/>
</dbReference>
<feature type="domain" description="Thoeris anti-defense 2-like" evidence="1">
    <location>
        <begin position="9"/>
        <end position="77"/>
    </location>
</feature>
<sequence length="78" mass="8939">METEPTLVNFEYALGALKEGCRMRRRGWNGLGQYVQMQQPTERSKMTAPYCYLHNTQGGLVPWVPSQGDLFADDWELA</sequence>
<evidence type="ECO:0000313" key="2">
    <source>
        <dbReference type="EMBL" id="TVM31215.1"/>
    </source>
</evidence>